<evidence type="ECO:0000256" key="2">
    <source>
        <dbReference type="ARBA" id="ARBA00022692"/>
    </source>
</evidence>
<dbReference type="EMBL" id="FMBM01000002">
    <property type="protein sequence ID" value="SCC82470.1"/>
    <property type="molecule type" value="Genomic_DNA"/>
</dbReference>
<keyword evidence="2 5" id="KW-0812">Transmembrane</keyword>
<evidence type="ECO:0000313" key="6">
    <source>
        <dbReference type="EMBL" id="SCC82470.1"/>
    </source>
</evidence>
<accession>A0ABY0KDE7</accession>
<feature type="transmembrane region" description="Helical" evidence="5">
    <location>
        <begin position="115"/>
        <end position="137"/>
    </location>
</feature>
<evidence type="ECO:0000256" key="5">
    <source>
        <dbReference type="SAM" id="Phobius"/>
    </source>
</evidence>
<keyword evidence="7" id="KW-1185">Reference proteome</keyword>
<dbReference type="Gene3D" id="1.20.120.550">
    <property type="entry name" value="Membrane associated eicosanoid/glutathione metabolism-like domain"/>
    <property type="match status" value="1"/>
</dbReference>
<evidence type="ECO:0008006" key="8">
    <source>
        <dbReference type="Google" id="ProtNLM"/>
    </source>
</evidence>
<reference evidence="6 7" key="1">
    <citation type="submission" date="2016-08" db="EMBL/GenBank/DDBJ databases">
        <authorList>
            <person name="Varghese N."/>
            <person name="Submissions Spin"/>
        </authorList>
    </citation>
    <scope>NUCLEOTIDE SEQUENCE [LARGE SCALE GENOMIC DNA]</scope>
    <source>
        <strain evidence="6 7">HL-109</strain>
    </source>
</reference>
<feature type="transmembrane region" description="Helical" evidence="5">
    <location>
        <begin position="6"/>
        <end position="25"/>
    </location>
</feature>
<comment type="subcellular location">
    <subcellularLocation>
        <location evidence="1">Membrane</location>
    </subcellularLocation>
</comment>
<proteinExistence type="predicted"/>
<protein>
    <recommendedName>
        <fullName evidence="8">MAPEG family protein</fullName>
    </recommendedName>
</protein>
<dbReference type="InterPro" id="IPR001129">
    <property type="entry name" value="Membr-assoc_MAPEG"/>
</dbReference>
<dbReference type="InterPro" id="IPR023352">
    <property type="entry name" value="MAPEG-like_dom_sf"/>
</dbReference>
<evidence type="ECO:0000313" key="7">
    <source>
        <dbReference type="Proteomes" id="UP000182800"/>
    </source>
</evidence>
<dbReference type="SUPFAM" id="SSF161084">
    <property type="entry name" value="MAPEG domain-like"/>
    <property type="match status" value="1"/>
</dbReference>
<dbReference type="Pfam" id="PF01124">
    <property type="entry name" value="MAPEG"/>
    <property type="match status" value="1"/>
</dbReference>
<dbReference type="Proteomes" id="UP000182800">
    <property type="component" value="Unassembled WGS sequence"/>
</dbReference>
<evidence type="ECO:0000256" key="3">
    <source>
        <dbReference type="ARBA" id="ARBA00022989"/>
    </source>
</evidence>
<evidence type="ECO:0000256" key="4">
    <source>
        <dbReference type="ARBA" id="ARBA00023136"/>
    </source>
</evidence>
<name>A0ABY0KDE7_9HYPH</name>
<feature type="transmembrane region" description="Helical" evidence="5">
    <location>
        <begin position="69"/>
        <end position="95"/>
    </location>
</feature>
<comment type="caution">
    <text evidence="6">The sequence shown here is derived from an EMBL/GenBank/DDBJ whole genome shotgun (WGS) entry which is preliminary data.</text>
</comment>
<evidence type="ECO:0000256" key="1">
    <source>
        <dbReference type="ARBA" id="ARBA00004370"/>
    </source>
</evidence>
<dbReference type="RefSeq" id="WP_074445953.1">
    <property type="nucleotide sequence ID" value="NZ_FMBM01000002.1"/>
</dbReference>
<organism evidence="6 7">
    <name type="scientific">Saliniramus fredricksonii</name>
    <dbReference type="NCBI Taxonomy" id="1653334"/>
    <lineage>
        <taxon>Bacteria</taxon>
        <taxon>Pseudomonadati</taxon>
        <taxon>Pseudomonadota</taxon>
        <taxon>Alphaproteobacteria</taxon>
        <taxon>Hyphomicrobiales</taxon>
        <taxon>Salinarimonadaceae</taxon>
        <taxon>Saliniramus</taxon>
    </lineage>
</organism>
<keyword evidence="4 5" id="KW-0472">Membrane</keyword>
<keyword evidence="3 5" id="KW-1133">Transmembrane helix</keyword>
<sequence>MSHASLLAPVFVQVAMTFILLFWMGRERYAAIARKEIDVQDVVFGDGKWPKKARQVAASFHNQLEIPPLFYLVSVLALIAETAGPAFLALAWAFVISRIAHMAIHVTSNDVKLRGPAYVIGVFVLMAMWVDLGFSVIF</sequence>
<gene>
    <name evidence="6" type="ORF">GA0071312_3462</name>
</gene>